<dbReference type="SUPFAM" id="SSF46689">
    <property type="entry name" value="Homeodomain-like"/>
    <property type="match status" value="2"/>
</dbReference>
<evidence type="ECO:0000313" key="5">
    <source>
        <dbReference type="EMBL" id="EFM10203.1"/>
    </source>
</evidence>
<dbReference type="SMART" id="SM00342">
    <property type="entry name" value="HTH_ARAC"/>
    <property type="match status" value="1"/>
</dbReference>
<organism evidence="5 6">
    <name type="scientific">Paenibacillus curdlanolyticus YK9</name>
    <dbReference type="NCBI Taxonomy" id="717606"/>
    <lineage>
        <taxon>Bacteria</taxon>
        <taxon>Bacillati</taxon>
        <taxon>Bacillota</taxon>
        <taxon>Bacilli</taxon>
        <taxon>Bacillales</taxon>
        <taxon>Paenibacillaceae</taxon>
        <taxon>Paenibacillus</taxon>
    </lineage>
</organism>
<evidence type="ECO:0000256" key="1">
    <source>
        <dbReference type="ARBA" id="ARBA00023015"/>
    </source>
</evidence>
<dbReference type="AlphaFoldDB" id="E0IBX3"/>
<dbReference type="Proteomes" id="UP000005387">
    <property type="component" value="Unassembled WGS sequence"/>
</dbReference>
<dbReference type="PANTHER" id="PTHR43280:SF2">
    <property type="entry name" value="HTH-TYPE TRANSCRIPTIONAL REGULATOR EXSA"/>
    <property type="match status" value="1"/>
</dbReference>
<sequence length="254" mass="29550">MEAELLSCGYSRHSTPFSSKRIHSLPSYLFRLQIEGRGQALVNDIFIDLLPGSLLLFQPGEPYELNLYGAEVTGTDSADYYLYCSGPWIDRWWKRTKRQQHFHINLDDRIITLWRQMVFESRIMTPDSHELNSYLLQSLCLCLDRAIAETGEPFTITQMKRYIEEHASTPFKLEDVAQHVGLSVSRAVHLFREWSGTTIVRYALDIRLSMAVERMKHTPLKLEQIALDCGFNSYPYFHRAFKEKYGLTPALYRG</sequence>
<name>E0IBX3_9BACL</name>
<dbReference type="RefSeq" id="WP_006039150.1">
    <property type="nucleotide sequence ID" value="NZ_AEDD01000008.1"/>
</dbReference>
<keyword evidence="1" id="KW-0805">Transcription regulation</keyword>
<dbReference type="eggNOG" id="COG2207">
    <property type="taxonomic scope" value="Bacteria"/>
</dbReference>
<dbReference type="InterPro" id="IPR020449">
    <property type="entry name" value="Tscrpt_reg_AraC-type_HTH"/>
</dbReference>
<dbReference type="PANTHER" id="PTHR43280">
    <property type="entry name" value="ARAC-FAMILY TRANSCRIPTIONAL REGULATOR"/>
    <property type="match status" value="1"/>
</dbReference>
<proteinExistence type="predicted"/>
<dbReference type="SUPFAM" id="SSF51215">
    <property type="entry name" value="Regulatory protein AraC"/>
    <property type="match status" value="1"/>
</dbReference>
<dbReference type="GO" id="GO:0003700">
    <property type="term" value="F:DNA-binding transcription factor activity"/>
    <property type="evidence" value="ECO:0007669"/>
    <property type="project" value="InterPro"/>
</dbReference>
<dbReference type="STRING" id="717606.PaecuDRAFT_3162"/>
<dbReference type="OrthoDB" id="345364at2"/>
<dbReference type="PROSITE" id="PS01124">
    <property type="entry name" value="HTH_ARAC_FAMILY_2"/>
    <property type="match status" value="1"/>
</dbReference>
<gene>
    <name evidence="5" type="ORF">PaecuDRAFT_3162</name>
</gene>
<keyword evidence="3" id="KW-0804">Transcription</keyword>
<dbReference type="InterPro" id="IPR009057">
    <property type="entry name" value="Homeodomain-like_sf"/>
</dbReference>
<dbReference type="InterPro" id="IPR037923">
    <property type="entry name" value="HTH-like"/>
</dbReference>
<dbReference type="Gene3D" id="1.10.10.60">
    <property type="entry name" value="Homeodomain-like"/>
    <property type="match status" value="2"/>
</dbReference>
<feature type="domain" description="HTH araC/xylS-type" evidence="4">
    <location>
        <begin position="157"/>
        <end position="254"/>
    </location>
</feature>
<evidence type="ECO:0000259" key="4">
    <source>
        <dbReference type="PROSITE" id="PS01124"/>
    </source>
</evidence>
<dbReference type="Pfam" id="PF12833">
    <property type="entry name" value="HTH_18"/>
    <property type="match status" value="1"/>
</dbReference>
<evidence type="ECO:0000256" key="2">
    <source>
        <dbReference type="ARBA" id="ARBA00023125"/>
    </source>
</evidence>
<evidence type="ECO:0000313" key="6">
    <source>
        <dbReference type="Proteomes" id="UP000005387"/>
    </source>
</evidence>
<dbReference type="PROSITE" id="PS00041">
    <property type="entry name" value="HTH_ARAC_FAMILY_1"/>
    <property type="match status" value="1"/>
</dbReference>
<keyword evidence="6" id="KW-1185">Reference proteome</keyword>
<dbReference type="Pfam" id="PF02311">
    <property type="entry name" value="AraC_binding"/>
    <property type="match status" value="1"/>
</dbReference>
<protein>
    <submittedName>
        <fullName evidence="5">Transcriptional regulator, AraC family</fullName>
    </submittedName>
</protein>
<dbReference type="EMBL" id="AEDD01000008">
    <property type="protein sequence ID" value="EFM10203.1"/>
    <property type="molecule type" value="Genomic_DNA"/>
</dbReference>
<reference evidence="5 6" key="1">
    <citation type="submission" date="2010-07" db="EMBL/GenBank/DDBJ databases">
        <title>The draft genome of Paenibacillus curdlanolyticus YK9.</title>
        <authorList>
            <consortium name="US DOE Joint Genome Institute (JGI-PGF)"/>
            <person name="Lucas S."/>
            <person name="Copeland A."/>
            <person name="Lapidus A."/>
            <person name="Cheng J.-F."/>
            <person name="Bruce D."/>
            <person name="Goodwin L."/>
            <person name="Pitluck S."/>
            <person name="Land M.L."/>
            <person name="Hauser L."/>
            <person name="Chang Y.-J."/>
            <person name="Jeffries C."/>
            <person name="Anderson I.J."/>
            <person name="Johnson E."/>
            <person name="Loganathan U."/>
            <person name="Mulhopadhyay B."/>
            <person name="Kyrpides N."/>
            <person name="Woyke T.J."/>
        </authorList>
    </citation>
    <scope>NUCLEOTIDE SEQUENCE [LARGE SCALE GENOMIC DNA]</scope>
    <source>
        <strain evidence="5 6">YK9</strain>
    </source>
</reference>
<keyword evidence="2" id="KW-0238">DNA-binding</keyword>
<dbReference type="InterPro" id="IPR018062">
    <property type="entry name" value="HTH_AraC-typ_CS"/>
</dbReference>
<dbReference type="PRINTS" id="PR00032">
    <property type="entry name" value="HTHARAC"/>
</dbReference>
<evidence type="ECO:0000256" key="3">
    <source>
        <dbReference type="ARBA" id="ARBA00023163"/>
    </source>
</evidence>
<accession>E0IBX3</accession>
<dbReference type="InterPro" id="IPR018060">
    <property type="entry name" value="HTH_AraC"/>
</dbReference>
<dbReference type="InterPro" id="IPR003313">
    <property type="entry name" value="AraC-bd"/>
</dbReference>
<dbReference type="GO" id="GO:0043565">
    <property type="term" value="F:sequence-specific DNA binding"/>
    <property type="evidence" value="ECO:0007669"/>
    <property type="project" value="InterPro"/>
</dbReference>